<sequence length="277" mass="32382">MKAKIFKFETFINNSDDHFHLARTTIGADGDLLLHSHDYAEFFYVSSGKGIHLINGHENKIEQGSFCFIRPSDEHTFKPVGSEELVITNLALRWATVTNYQIRYFNGESMFWTNDLMPYQGSFTPDALRSVIKRVSLLINLPKNLLNLDLFVLHLFERLQLNMQGSHKWPAWLENALKEFRLPNQLQKGQKGFIELCERSSDHVNRVVKEHLGKTLTEMVNNERLNYVSSQLIMTNAPLKAIHNEAGFHNHSYFFRLFKKHYGMTPLEYREKHHKVF</sequence>
<feature type="domain" description="HTH araC/xylS-type" evidence="4">
    <location>
        <begin position="200"/>
        <end position="272"/>
    </location>
</feature>
<dbReference type="InterPro" id="IPR003313">
    <property type="entry name" value="AraC-bd"/>
</dbReference>
<dbReference type="SUPFAM" id="SSF46689">
    <property type="entry name" value="Homeodomain-like"/>
    <property type="match status" value="1"/>
</dbReference>
<comment type="caution">
    <text evidence="5">The sequence shown here is derived from an EMBL/GenBank/DDBJ whole genome shotgun (WGS) entry which is preliminary data.</text>
</comment>
<dbReference type="Gene3D" id="2.60.120.10">
    <property type="entry name" value="Jelly Rolls"/>
    <property type="match status" value="1"/>
</dbReference>
<dbReference type="InterPro" id="IPR011051">
    <property type="entry name" value="RmlC_Cupin_sf"/>
</dbReference>
<dbReference type="Pfam" id="PF12833">
    <property type="entry name" value="HTH_18"/>
    <property type="match status" value="1"/>
</dbReference>
<keyword evidence="3" id="KW-0804">Transcription</keyword>
<dbReference type="PROSITE" id="PS01124">
    <property type="entry name" value="HTH_ARAC_FAMILY_2"/>
    <property type="match status" value="1"/>
</dbReference>
<dbReference type="Pfam" id="PF02311">
    <property type="entry name" value="AraC_binding"/>
    <property type="match status" value="1"/>
</dbReference>
<protein>
    <submittedName>
        <fullName evidence="5">AraC family cel operon transcriptional repressor</fullName>
    </submittedName>
</protein>
<evidence type="ECO:0000256" key="2">
    <source>
        <dbReference type="ARBA" id="ARBA00023125"/>
    </source>
</evidence>
<gene>
    <name evidence="5" type="ORF">HNQ88_002594</name>
</gene>
<keyword evidence="1" id="KW-0805">Transcription regulation</keyword>
<dbReference type="PANTHER" id="PTHR43280:SF34">
    <property type="entry name" value="ARAC-FAMILY TRANSCRIPTIONAL REGULATOR"/>
    <property type="match status" value="1"/>
</dbReference>
<proteinExistence type="predicted"/>
<dbReference type="EMBL" id="JAVDQD010000003">
    <property type="protein sequence ID" value="MDR6239546.1"/>
    <property type="molecule type" value="Genomic_DNA"/>
</dbReference>
<reference evidence="5" key="1">
    <citation type="submission" date="2023-07" db="EMBL/GenBank/DDBJ databases">
        <title>Genomic Encyclopedia of Type Strains, Phase IV (KMG-IV): sequencing the most valuable type-strain genomes for metagenomic binning, comparative biology and taxonomic classification.</title>
        <authorList>
            <person name="Goeker M."/>
        </authorList>
    </citation>
    <scope>NUCLEOTIDE SEQUENCE</scope>
    <source>
        <strain evidence="5">DSM 26174</strain>
    </source>
</reference>
<evidence type="ECO:0000313" key="6">
    <source>
        <dbReference type="Proteomes" id="UP001185092"/>
    </source>
</evidence>
<dbReference type="SUPFAM" id="SSF51182">
    <property type="entry name" value="RmlC-like cupins"/>
    <property type="match status" value="1"/>
</dbReference>
<dbReference type="Gene3D" id="1.10.10.60">
    <property type="entry name" value="Homeodomain-like"/>
    <property type="match status" value="1"/>
</dbReference>
<dbReference type="GO" id="GO:0043565">
    <property type="term" value="F:sequence-specific DNA binding"/>
    <property type="evidence" value="ECO:0007669"/>
    <property type="project" value="InterPro"/>
</dbReference>
<dbReference type="PRINTS" id="PR00032">
    <property type="entry name" value="HTHARAC"/>
</dbReference>
<dbReference type="InterPro" id="IPR009057">
    <property type="entry name" value="Homeodomain-like_sf"/>
</dbReference>
<dbReference type="RefSeq" id="WP_309939238.1">
    <property type="nucleotide sequence ID" value="NZ_AP025305.1"/>
</dbReference>
<organism evidence="5 6">
    <name type="scientific">Aureibacter tunicatorum</name>
    <dbReference type="NCBI Taxonomy" id="866807"/>
    <lineage>
        <taxon>Bacteria</taxon>
        <taxon>Pseudomonadati</taxon>
        <taxon>Bacteroidota</taxon>
        <taxon>Cytophagia</taxon>
        <taxon>Cytophagales</taxon>
        <taxon>Persicobacteraceae</taxon>
        <taxon>Aureibacter</taxon>
    </lineage>
</organism>
<name>A0AAE4BSA1_9BACT</name>
<dbReference type="InterPro" id="IPR018060">
    <property type="entry name" value="HTH_AraC"/>
</dbReference>
<keyword evidence="6" id="KW-1185">Reference proteome</keyword>
<accession>A0AAE4BSA1</accession>
<evidence type="ECO:0000256" key="3">
    <source>
        <dbReference type="ARBA" id="ARBA00023163"/>
    </source>
</evidence>
<evidence type="ECO:0000259" key="4">
    <source>
        <dbReference type="PROSITE" id="PS01124"/>
    </source>
</evidence>
<dbReference type="InterPro" id="IPR020449">
    <property type="entry name" value="Tscrpt_reg_AraC-type_HTH"/>
</dbReference>
<dbReference type="SMART" id="SM00342">
    <property type="entry name" value="HTH_ARAC"/>
    <property type="match status" value="1"/>
</dbReference>
<dbReference type="GO" id="GO:0003700">
    <property type="term" value="F:DNA-binding transcription factor activity"/>
    <property type="evidence" value="ECO:0007669"/>
    <property type="project" value="InterPro"/>
</dbReference>
<dbReference type="PANTHER" id="PTHR43280">
    <property type="entry name" value="ARAC-FAMILY TRANSCRIPTIONAL REGULATOR"/>
    <property type="match status" value="1"/>
</dbReference>
<keyword evidence="2" id="KW-0238">DNA-binding</keyword>
<dbReference type="InterPro" id="IPR014710">
    <property type="entry name" value="RmlC-like_jellyroll"/>
</dbReference>
<dbReference type="AlphaFoldDB" id="A0AAE4BSA1"/>
<evidence type="ECO:0000313" key="5">
    <source>
        <dbReference type="EMBL" id="MDR6239546.1"/>
    </source>
</evidence>
<dbReference type="Proteomes" id="UP001185092">
    <property type="component" value="Unassembled WGS sequence"/>
</dbReference>
<evidence type="ECO:0000256" key="1">
    <source>
        <dbReference type="ARBA" id="ARBA00023015"/>
    </source>
</evidence>